<evidence type="ECO:0000256" key="9">
    <source>
        <dbReference type="ARBA" id="ARBA00040345"/>
    </source>
</evidence>
<evidence type="ECO:0000256" key="6">
    <source>
        <dbReference type="ARBA" id="ARBA00037281"/>
    </source>
</evidence>
<dbReference type="PANTHER" id="PTHR43646:SF2">
    <property type="entry name" value="GLYCOSYLTRANSFERASE 2-LIKE DOMAIN-CONTAINING PROTEIN"/>
    <property type="match status" value="1"/>
</dbReference>
<dbReference type="RefSeq" id="WP_130981021.1">
    <property type="nucleotide sequence ID" value="NZ_SISG01000001.1"/>
</dbReference>
<evidence type="ECO:0000256" key="3">
    <source>
        <dbReference type="ARBA" id="ARBA00022676"/>
    </source>
</evidence>
<dbReference type="InterPro" id="IPR029044">
    <property type="entry name" value="Nucleotide-diphossugar_trans"/>
</dbReference>
<evidence type="ECO:0000256" key="2">
    <source>
        <dbReference type="ARBA" id="ARBA00022475"/>
    </source>
</evidence>
<reference evidence="12" key="1">
    <citation type="submission" date="2019-02" db="EMBL/GenBank/DDBJ databases">
        <title>Glaciihabitans arcticus sp. nov., a psychrotolerant bacterium isolated from polar soil.</title>
        <authorList>
            <person name="Dahal R.H."/>
        </authorList>
    </citation>
    <scope>NUCLEOTIDE SEQUENCE [LARGE SCALE GENOMIC DNA]</scope>
    <source>
        <strain evidence="12">RP-3-7</strain>
    </source>
</reference>
<dbReference type="SUPFAM" id="SSF53448">
    <property type="entry name" value="Nucleotide-diphospho-sugar transferases"/>
    <property type="match status" value="1"/>
</dbReference>
<comment type="caution">
    <text evidence="11">The sequence shown here is derived from an EMBL/GenBank/DDBJ whole genome shotgun (WGS) entry which is preliminary data.</text>
</comment>
<gene>
    <name evidence="11" type="ORF">EYE40_05560</name>
</gene>
<evidence type="ECO:0000256" key="5">
    <source>
        <dbReference type="ARBA" id="ARBA00023136"/>
    </source>
</evidence>
<dbReference type="Proteomes" id="UP000294194">
    <property type="component" value="Unassembled WGS sequence"/>
</dbReference>
<keyword evidence="5" id="KW-0472">Membrane</keyword>
<dbReference type="EMBL" id="SISG01000001">
    <property type="protein sequence ID" value="TBN56911.1"/>
    <property type="molecule type" value="Genomic_DNA"/>
</dbReference>
<name>A0A4Q9GQF1_9MICO</name>
<evidence type="ECO:0000256" key="7">
    <source>
        <dbReference type="ARBA" id="ARBA00037904"/>
    </source>
</evidence>
<accession>A0A4Q9GQF1</accession>
<proteinExistence type="inferred from homology"/>
<evidence type="ECO:0000256" key="4">
    <source>
        <dbReference type="ARBA" id="ARBA00022679"/>
    </source>
</evidence>
<comment type="subcellular location">
    <subcellularLocation>
        <location evidence="1">Cell membrane</location>
    </subcellularLocation>
</comment>
<dbReference type="PANTHER" id="PTHR43646">
    <property type="entry name" value="GLYCOSYLTRANSFERASE"/>
    <property type="match status" value="1"/>
</dbReference>
<keyword evidence="2" id="KW-1003">Cell membrane</keyword>
<organism evidence="11 12">
    <name type="scientific">Glaciihabitans arcticus</name>
    <dbReference type="NCBI Taxonomy" id="2668039"/>
    <lineage>
        <taxon>Bacteria</taxon>
        <taxon>Bacillati</taxon>
        <taxon>Actinomycetota</taxon>
        <taxon>Actinomycetes</taxon>
        <taxon>Micrococcales</taxon>
        <taxon>Microbacteriaceae</taxon>
        <taxon>Glaciihabitans</taxon>
    </lineage>
</organism>
<evidence type="ECO:0000256" key="8">
    <source>
        <dbReference type="ARBA" id="ARBA00038120"/>
    </source>
</evidence>
<keyword evidence="4 11" id="KW-0808">Transferase</keyword>
<dbReference type="InterPro" id="IPR001173">
    <property type="entry name" value="Glyco_trans_2-like"/>
</dbReference>
<dbReference type="Gene3D" id="3.90.550.10">
    <property type="entry name" value="Spore Coat Polysaccharide Biosynthesis Protein SpsA, Chain A"/>
    <property type="match status" value="1"/>
</dbReference>
<dbReference type="GO" id="GO:0005886">
    <property type="term" value="C:plasma membrane"/>
    <property type="evidence" value="ECO:0007669"/>
    <property type="project" value="UniProtKB-SubCell"/>
</dbReference>
<feature type="domain" description="Glycosyltransferase 2-like" evidence="10">
    <location>
        <begin position="10"/>
        <end position="131"/>
    </location>
</feature>
<keyword evidence="12" id="KW-1185">Reference proteome</keyword>
<comment type="pathway">
    <text evidence="7">Carotenoid biosynthesis; staphyloxanthin biosynthesis; staphyloxanthin from farnesyl diphosphate: step 4/5.</text>
</comment>
<evidence type="ECO:0000259" key="10">
    <source>
        <dbReference type="Pfam" id="PF00535"/>
    </source>
</evidence>
<keyword evidence="3" id="KW-0328">Glycosyltransferase</keyword>
<evidence type="ECO:0000313" key="11">
    <source>
        <dbReference type="EMBL" id="TBN56911.1"/>
    </source>
</evidence>
<dbReference type="GO" id="GO:0016757">
    <property type="term" value="F:glycosyltransferase activity"/>
    <property type="evidence" value="ECO:0007669"/>
    <property type="project" value="UniProtKB-KW"/>
</dbReference>
<evidence type="ECO:0000313" key="12">
    <source>
        <dbReference type="Proteomes" id="UP000294194"/>
    </source>
</evidence>
<comment type="similarity">
    <text evidence="8">Belongs to the glycosyltransferase 2 family. CrtQ subfamily.</text>
</comment>
<protein>
    <recommendedName>
        <fullName evidence="9">4,4'-diaponeurosporenoate glycosyltransferase</fullName>
    </recommendedName>
</protein>
<evidence type="ECO:0000256" key="1">
    <source>
        <dbReference type="ARBA" id="ARBA00004236"/>
    </source>
</evidence>
<dbReference type="Pfam" id="PF00535">
    <property type="entry name" value="Glycos_transf_2"/>
    <property type="match status" value="1"/>
</dbReference>
<comment type="function">
    <text evidence="6">Catalyzes the glycosylation of 4,4'-diaponeurosporenoate, i.e. the esterification of glucose at the C1'' position with the carboxyl group of 4,4'-diaponeurosporenic acid, to form glycosyl-4,4'-diaponeurosporenoate. This is a step in the biosynthesis of staphyloxanthin, an orange pigment present in most staphylococci strains.</text>
</comment>
<dbReference type="AlphaFoldDB" id="A0A4Q9GQF1"/>
<sequence>MRQVTSSVAVVIPARNEEQLVGRCLESVLVAARRVAIPVSITLVADGCTDDTVQIARQYPGVTVVELDASNVGSARRHGVEVACGSASSGVWIANTDADSVVPANWLVEQLRLAHRGIELVIGTVRPDFADLSAEQVAAWTATHVPGFANGHVHGANLGLSARLYEAAGGYPDLPEHEDVDLVARCATLNPVTLATDRCEVMTSGRQYGRTDGGYARYLRADLLAAVQEADSERTVR</sequence>